<dbReference type="CDD" id="cd00383">
    <property type="entry name" value="trans_reg_C"/>
    <property type="match status" value="1"/>
</dbReference>
<dbReference type="InterPro" id="IPR001789">
    <property type="entry name" value="Sig_transdc_resp-reg_receiver"/>
</dbReference>
<evidence type="ECO:0000313" key="10">
    <source>
        <dbReference type="EMBL" id="CAK1231456.1"/>
    </source>
</evidence>
<dbReference type="SMART" id="SM00448">
    <property type="entry name" value="REC"/>
    <property type="match status" value="1"/>
</dbReference>
<dbReference type="PROSITE" id="PS51257">
    <property type="entry name" value="PROKAR_LIPOPROTEIN"/>
    <property type="match status" value="1"/>
</dbReference>
<feature type="domain" description="Response regulatory" evidence="8">
    <location>
        <begin position="4"/>
        <end position="117"/>
    </location>
</feature>
<keyword evidence="1 6" id="KW-0597">Phosphoprotein</keyword>
<evidence type="ECO:0000256" key="2">
    <source>
        <dbReference type="ARBA" id="ARBA00023012"/>
    </source>
</evidence>
<evidence type="ECO:0000256" key="6">
    <source>
        <dbReference type="PROSITE-ProRule" id="PRU00169"/>
    </source>
</evidence>
<dbReference type="SUPFAM" id="SSF52172">
    <property type="entry name" value="CheY-like"/>
    <property type="match status" value="1"/>
</dbReference>
<dbReference type="InterPro" id="IPR036388">
    <property type="entry name" value="WH-like_DNA-bd_sf"/>
</dbReference>
<dbReference type="Gene3D" id="3.40.50.2300">
    <property type="match status" value="1"/>
</dbReference>
<keyword evidence="5" id="KW-0804">Transcription</keyword>
<feature type="domain" description="OmpR/PhoB-type" evidence="9">
    <location>
        <begin position="128"/>
        <end position="226"/>
    </location>
</feature>
<reference evidence="10 11" key="1">
    <citation type="submission" date="2023-10" db="EMBL/GenBank/DDBJ databases">
        <authorList>
            <person name="Botero Cardona J."/>
        </authorList>
    </citation>
    <scope>NUCLEOTIDE SEQUENCE [LARGE SCALE GENOMIC DNA]</scope>
    <source>
        <strain evidence="10 11">R-54839</strain>
    </source>
</reference>
<dbReference type="PROSITE" id="PS50110">
    <property type="entry name" value="RESPONSE_REGULATORY"/>
    <property type="match status" value="1"/>
</dbReference>
<evidence type="ECO:0000259" key="9">
    <source>
        <dbReference type="PROSITE" id="PS51755"/>
    </source>
</evidence>
<dbReference type="InterPro" id="IPR011006">
    <property type="entry name" value="CheY-like_superfamily"/>
</dbReference>
<evidence type="ECO:0000256" key="7">
    <source>
        <dbReference type="PROSITE-ProRule" id="PRU01091"/>
    </source>
</evidence>
<gene>
    <name evidence="10" type="ORF">R54839_PPFHFPJH_00452</name>
</gene>
<dbReference type="InterPro" id="IPR016032">
    <property type="entry name" value="Sig_transdc_resp-reg_C-effctor"/>
</dbReference>
<dbReference type="EMBL" id="CAUZLR010000002">
    <property type="protein sequence ID" value="CAK1231456.1"/>
    <property type="molecule type" value="Genomic_DNA"/>
</dbReference>
<evidence type="ECO:0000256" key="1">
    <source>
        <dbReference type="ARBA" id="ARBA00022553"/>
    </source>
</evidence>
<organism evidence="10 11">
    <name type="scientific">Fructobacillus fructosus</name>
    <dbReference type="NCBI Taxonomy" id="1631"/>
    <lineage>
        <taxon>Bacteria</taxon>
        <taxon>Bacillati</taxon>
        <taxon>Bacillota</taxon>
        <taxon>Bacilli</taxon>
        <taxon>Lactobacillales</taxon>
        <taxon>Lactobacillaceae</taxon>
        <taxon>Fructobacillus</taxon>
    </lineage>
</organism>
<dbReference type="PANTHER" id="PTHR48111">
    <property type="entry name" value="REGULATOR OF RPOS"/>
    <property type="match status" value="1"/>
</dbReference>
<dbReference type="SMART" id="SM00862">
    <property type="entry name" value="Trans_reg_C"/>
    <property type="match status" value="1"/>
</dbReference>
<name>A0ABM9MPT3_9LACO</name>
<keyword evidence="11" id="KW-1185">Reference proteome</keyword>
<evidence type="ECO:0000313" key="11">
    <source>
        <dbReference type="Proteomes" id="UP001314261"/>
    </source>
</evidence>
<evidence type="ECO:0000256" key="3">
    <source>
        <dbReference type="ARBA" id="ARBA00023015"/>
    </source>
</evidence>
<evidence type="ECO:0000259" key="8">
    <source>
        <dbReference type="PROSITE" id="PS50110"/>
    </source>
</evidence>
<dbReference type="PANTHER" id="PTHR48111:SF43">
    <property type="entry name" value="STAGE 0 SPORULATION PROTEIN A HOMOLOG"/>
    <property type="match status" value="1"/>
</dbReference>
<dbReference type="InterPro" id="IPR001867">
    <property type="entry name" value="OmpR/PhoB-type_DNA-bd"/>
</dbReference>
<dbReference type="Pfam" id="PF00072">
    <property type="entry name" value="Response_reg"/>
    <property type="match status" value="1"/>
</dbReference>
<protein>
    <submittedName>
        <fullName evidence="10">OmpR family</fullName>
    </submittedName>
</protein>
<proteinExistence type="predicted"/>
<sequence>MAERIFIVEDNQEIVSLLEKGLSGWGFSTGACEDFHQVAEETLAFQPDLVLMDVNLPFFNGFYWTQAIRKKSALPIIFLSSRNEDADQIMAMNLGADDYMTKPFNLDLLIVKIKALLRRTAGQSQESTASLTFKGYQLDLLNSELAAGSHRIPLSKNEVKLLYPLFQQPGEIVSREAIMEALWEDELFVDRNTLAVMVNRIRAKTRAIDFDQVLETIKGRGLRLHDSEQF</sequence>
<feature type="modified residue" description="4-aspartylphosphate" evidence="6">
    <location>
        <position position="53"/>
    </location>
</feature>
<dbReference type="SUPFAM" id="SSF46894">
    <property type="entry name" value="C-terminal effector domain of the bipartite response regulators"/>
    <property type="match status" value="1"/>
</dbReference>
<dbReference type="PROSITE" id="PS51755">
    <property type="entry name" value="OMPR_PHOB"/>
    <property type="match status" value="1"/>
</dbReference>
<keyword evidence="2" id="KW-0902">Two-component regulatory system</keyword>
<accession>A0ABM9MPT3</accession>
<dbReference type="Proteomes" id="UP001314261">
    <property type="component" value="Unassembled WGS sequence"/>
</dbReference>
<dbReference type="Gene3D" id="1.10.10.10">
    <property type="entry name" value="Winged helix-like DNA-binding domain superfamily/Winged helix DNA-binding domain"/>
    <property type="match status" value="1"/>
</dbReference>
<dbReference type="Gene3D" id="6.10.250.690">
    <property type="match status" value="1"/>
</dbReference>
<feature type="DNA-binding region" description="OmpR/PhoB-type" evidence="7">
    <location>
        <begin position="128"/>
        <end position="226"/>
    </location>
</feature>
<keyword evidence="3" id="KW-0805">Transcription regulation</keyword>
<dbReference type="RefSeq" id="WP_187753589.1">
    <property type="nucleotide sequence ID" value="NZ_CAUZLR010000002.1"/>
</dbReference>
<keyword evidence="4 7" id="KW-0238">DNA-binding</keyword>
<dbReference type="Pfam" id="PF00486">
    <property type="entry name" value="Trans_reg_C"/>
    <property type="match status" value="1"/>
</dbReference>
<dbReference type="InterPro" id="IPR039420">
    <property type="entry name" value="WalR-like"/>
</dbReference>
<evidence type="ECO:0000256" key="4">
    <source>
        <dbReference type="ARBA" id="ARBA00023125"/>
    </source>
</evidence>
<comment type="caution">
    <text evidence="10">The sequence shown here is derived from an EMBL/GenBank/DDBJ whole genome shotgun (WGS) entry which is preliminary data.</text>
</comment>
<evidence type="ECO:0000256" key="5">
    <source>
        <dbReference type="ARBA" id="ARBA00023163"/>
    </source>
</evidence>